<evidence type="ECO:0000256" key="1">
    <source>
        <dbReference type="SAM" id="Coils"/>
    </source>
</evidence>
<feature type="coiled-coil region" evidence="1">
    <location>
        <begin position="396"/>
        <end position="460"/>
    </location>
</feature>
<proteinExistence type="predicted"/>
<evidence type="ECO:0000313" key="2">
    <source>
        <dbReference type="EMBL" id="CAB5691858.1"/>
    </source>
</evidence>
<accession>A0A9N8D3I6</accession>
<dbReference type="AlphaFoldDB" id="A0A9N8D3I6"/>
<comment type="caution">
    <text evidence="2">The sequence shown here is derived from an EMBL/GenBank/DDBJ whole genome shotgun (WGS) entry which is preliminary data.</text>
</comment>
<name>A0A9N8D3I6_PRORE</name>
<organism evidence="2 3">
    <name type="scientific">Providencia rettgeri</name>
    <dbReference type="NCBI Taxonomy" id="587"/>
    <lineage>
        <taxon>Bacteria</taxon>
        <taxon>Pseudomonadati</taxon>
        <taxon>Pseudomonadota</taxon>
        <taxon>Gammaproteobacteria</taxon>
        <taxon>Enterobacterales</taxon>
        <taxon>Morganellaceae</taxon>
        <taxon>Providencia</taxon>
    </lineage>
</organism>
<gene>
    <name evidence="2" type="ORF">GHA_01973</name>
</gene>
<dbReference type="RefSeq" id="WP_239407322.1">
    <property type="nucleotide sequence ID" value="NZ_CAHPRV010000004.1"/>
</dbReference>
<dbReference type="Proteomes" id="UP000834611">
    <property type="component" value="Unassembled WGS sequence"/>
</dbReference>
<sequence length="1114" mass="120122">MTYHGEGYTIDIHGETESLLEANKAIRETKRKMAEMGKQADDTSKAFYRFDKTAMAVSSTLKMPEINRLSRQMSELTGQIGAASAATDRATSANARFTGVISNVSGLLGVGYISNIGSATSSLLQHTQGAINATQAEVSHTRAIQMKAQALQAAASQEVINARNLTVSAQAELKAAQAALEHVYSLEAANDAKQRDLESLRARQAVQLKDAEITYQMAASEENLQRVTKASNALHATETKIKTHLATTGKEIARVEAQVAKAKEVEANATHKLNAALALEQKAKATLATTTDAVTVANNRAAQAAKTQSIAMQGLRGAVGLLGGPTGVFFLAAAGVYALYNAMNDDTATKEFNDRVDQWIDKIDELSAKQARVVANRLGEKIAETTTELDGQKKSLEAVNVDLRAHREELGRIEKAVNKLKEQDGEIGSTYALDSYVDAIKELTKKQQQYELLISEGEQNIRRWTVSQGKAADIAKVRAQQTDELTRADLIYQRQAKGVIDANQQVARSLELGSEAAVKKEQAIKELEKALIADGFVKDSEIFKQKIQELTDEFDKTVSLNLANSLTEIEQRTQALTIGMKDGKPALDEYNASLLLMQMGLQQGSAAYNTELPKAIEAIRKLREAQEAALSSKSKGNRSAKAANQANEAIKRQSEQLATLKKRYGLLESGAADVNREMAIYEAVQRLGAQATEKQKAAISKEAAELFDLNQRVNDFIAAQEITPELKLAHTFGEEVKTLKRLLDEGFINKEDFERMGREAMVSFNQGMTDIKINASVNYIEENRAKFDPIQALANEHTQKLAMMKEYKAQELQILNEAYAKQQISHDQFTASKAATDAQYQLLRTAAEKEYQQQQLAAQWELMRQQNLGYEMLASAVDSLAGNVSNVMTGLITGSMDASEALRSLGNTMLNSVVNSIAQVGVEMLKNFILTKTIGVASQAANAAAATAGGAAALAAWTPAAIAASIATGGAASGTGLSAYTTAQAAGKATSMSMIGFGGGRYNGGAVDANKMYRFGEGGKPEIFQAAGRNYLLPGEGGKVIPNRDIGGGGVPNVVINVNNTVASAQVEFGQPQYDPRTNTITLDEIIHEVMNGGKLDDALRHAYGLGRKARGSF</sequence>
<evidence type="ECO:0000313" key="3">
    <source>
        <dbReference type="Proteomes" id="UP000834611"/>
    </source>
</evidence>
<reference evidence="2" key="1">
    <citation type="submission" date="2020-05" db="EMBL/GenBank/DDBJ databases">
        <authorList>
            <person name="Delgado-Blas J."/>
        </authorList>
    </citation>
    <scope>NUCLEOTIDE SEQUENCE</scope>
    <source>
        <strain evidence="2">BB1453</strain>
    </source>
</reference>
<dbReference type="EMBL" id="CAHPSF010000004">
    <property type="protein sequence ID" value="CAB5691858.1"/>
    <property type="molecule type" value="Genomic_DNA"/>
</dbReference>
<protein>
    <submittedName>
        <fullName evidence="2">Uncharacterized protein</fullName>
    </submittedName>
</protein>
<keyword evidence="1" id="KW-0175">Coiled coil</keyword>